<keyword evidence="14" id="KW-1185">Reference proteome</keyword>
<dbReference type="SUPFAM" id="SSF48113">
    <property type="entry name" value="Heme-dependent peroxidases"/>
    <property type="match status" value="2"/>
</dbReference>
<feature type="chain" id="PRO_5015375578" description="Catalase-peroxidase" evidence="9 10">
    <location>
        <begin position="23"/>
        <end position="787"/>
    </location>
</feature>
<evidence type="ECO:0000256" key="9">
    <source>
        <dbReference type="HAMAP-Rule" id="MF_03108"/>
    </source>
</evidence>
<feature type="site" description="Transition state stabilizer" evidence="9">
    <location>
        <position position="141"/>
    </location>
</feature>
<dbReference type="EMBL" id="KZ678534">
    <property type="protein sequence ID" value="PSR80327.1"/>
    <property type="molecule type" value="Genomic_DNA"/>
</dbReference>
<dbReference type="GO" id="GO:0042744">
    <property type="term" value="P:hydrogen peroxide catabolic process"/>
    <property type="evidence" value="ECO:0007669"/>
    <property type="project" value="UniProtKB-KW"/>
</dbReference>
<dbReference type="FunFam" id="1.10.420.10:FF:000004">
    <property type="entry name" value="Catalase-peroxidase"/>
    <property type="match status" value="1"/>
</dbReference>
<comment type="similarity">
    <text evidence="9 10">Belongs to the peroxidase family. Peroxidase/catalase subfamily.</text>
</comment>
<dbReference type="PRINTS" id="PR00460">
    <property type="entry name" value="BPEROXIDASE"/>
</dbReference>
<protein>
    <recommendedName>
        <fullName evidence="9 10">Catalase-peroxidase</fullName>
        <shortName evidence="9">CP</shortName>
        <ecNumber evidence="9 10">1.11.1.21</ecNumber>
    </recommendedName>
    <alternativeName>
        <fullName evidence="9">Peroxidase/catalase</fullName>
    </alternativeName>
</protein>
<feature type="region of interest" description="Disordered" evidence="11">
    <location>
        <begin position="29"/>
        <end position="56"/>
    </location>
</feature>
<comment type="subunit">
    <text evidence="9">Homodimer; disulfide-linked.</text>
</comment>
<dbReference type="Gene3D" id="1.10.420.10">
    <property type="entry name" value="Peroxidase, domain 2"/>
    <property type="match status" value="2"/>
</dbReference>
<keyword evidence="9" id="KW-1015">Disulfide bond</keyword>
<dbReference type="GO" id="GO:0004096">
    <property type="term" value="F:catalase activity"/>
    <property type="evidence" value="ECO:0007669"/>
    <property type="project" value="UniProtKB-UniRule"/>
</dbReference>
<gene>
    <name evidence="9" type="primary">katG</name>
    <name evidence="13" type="ORF">BD289DRAFT_374219</name>
</gene>
<evidence type="ECO:0000256" key="1">
    <source>
        <dbReference type="ARBA" id="ARBA00022559"/>
    </source>
</evidence>
<dbReference type="PROSITE" id="PS50873">
    <property type="entry name" value="PEROXIDASE_4"/>
    <property type="match status" value="1"/>
</dbReference>
<feature type="compositionally biased region" description="Basic and acidic residues" evidence="11">
    <location>
        <begin position="37"/>
        <end position="48"/>
    </location>
</feature>
<dbReference type="InterPro" id="IPR019794">
    <property type="entry name" value="Peroxidases_AS"/>
</dbReference>
<feature type="domain" description="Plant heme peroxidase family profile" evidence="12">
    <location>
        <begin position="178"/>
        <end position="475"/>
    </location>
</feature>
<feature type="active site" description="Proton acceptor" evidence="9">
    <location>
        <position position="145"/>
    </location>
</feature>
<dbReference type="GO" id="GO:0020037">
    <property type="term" value="F:heme binding"/>
    <property type="evidence" value="ECO:0007669"/>
    <property type="project" value="InterPro"/>
</dbReference>
<dbReference type="InterPro" id="IPR002016">
    <property type="entry name" value="Haem_peroxidase"/>
</dbReference>
<organism evidence="13 14">
    <name type="scientific">Coniella lustricola</name>
    <dbReference type="NCBI Taxonomy" id="2025994"/>
    <lineage>
        <taxon>Eukaryota</taxon>
        <taxon>Fungi</taxon>
        <taxon>Dikarya</taxon>
        <taxon>Ascomycota</taxon>
        <taxon>Pezizomycotina</taxon>
        <taxon>Sordariomycetes</taxon>
        <taxon>Sordariomycetidae</taxon>
        <taxon>Diaporthales</taxon>
        <taxon>Schizoparmaceae</taxon>
        <taxon>Coniella</taxon>
    </lineage>
</organism>
<dbReference type="FunFam" id="1.10.520.10:FF:000002">
    <property type="entry name" value="Catalase-peroxidase"/>
    <property type="match status" value="1"/>
</dbReference>
<dbReference type="PROSITE" id="PS00436">
    <property type="entry name" value="PEROXIDASE_2"/>
    <property type="match status" value="1"/>
</dbReference>
<keyword evidence="2 9" id="KW-0349">Heme</keyword>
<evidence type="ECO:0000256" key="5">
    <source>
        <dbReference type="ARBA" id="ARBA00023004"/>
    </source>
</evidence>
<dbReference type="STRING" id="2025994.A0A2T3A042"/>
<dbReference type="GO" id="GO:0005829">
    <property type="term" value="C:cytosol"/>
    <property type="evidence" value="ECO:0007669"/>
    <property type="project" value="TreeGrafter"/>
</dbReference>
<comment type="catalytic activity">
    <reaction evidence="7 9 10">
        <text>2 H2O2 = O2 + 2 H2O</text>
        <dbReference type="Rhea" id="RHEA:20309"/>
        <dbReference type="ChEBI" id="CHEBI:15377"/>
        <dbReference type="ChEBI" id="CHEBI:15379"/>
        <dbReference type="ChEBI" id="CHEBI:16240"/>
        <dbReference type="EC" id="1.11.1.21"/>
    </reaction>
</comment>
<dbReference type="PANTHER" id="PTHR30555:SF0">
    <property type="entry name" value="CATALASE-PEROXIDASE"/>
    <property type="match status" value="1"/>
</dbReference>
<evidence type="ECO:0000259" key="12">
    <source>
        <dbReference type="PROSITE" id="PS50873"/>
    </source>
</evidence>
<comment type="function">
    <text evidence="9">Bifunctional enzyme with both catalase and broad-spectrum peroxidase activity. Confers resistance to H(2)O(2) in hyphae. May play an antioxidative role in fungal defense against the host-produced H(2)O(2) (oxidative burst) at the early stage of plant infection.</text>
</comment>
<evidence type="ECO:0000313" key="13">
    <source>
        <dbReference type="EMBL" id="PSR80327.1"/>
    </source>
</evidence>
<keyword evidence="9 10" id="KW-0732">Signal</keyword>
<dbReference type="AlphaFoldDB" id="A0A2T3A042"/>
<keyword evidence="4 9" id="KW-0560">Oxidoreductase</keyword>
<keyword evidence="9" id="KW-0964">Secreted</keyword>
<dbReference type="PRINTS" id="PR00458">
    <property type="entry name" value="PEROXIDASE"/>
</dbReference>
<comment type="subcellular location">
    <subcellularLocation>
        <location evidence="9">Secreted</location>
    </subcellularLocation>
</comment>
<sequence precursor="true">MRQTTGLYCLQALLAASTAVDAASCPFAGQQQGSAQPRDHPVIGRRSDNSTTSTPFGTCPVKSNVAGGGTRSWDWWPCSLSLHVLRQNTAESNPYGGDFDYVTAFNSLDYDAVKADLRALLRNSQSFWPADFQWYGGLFIRMAWHSSGTYRAFDGRGGAGMGQQRFEPLNSWPDNANLDKARRLIWPIKQKYGRKISWGDLIVLAGNVALEDAGFPTFGYGGGRAETWQADESIYWGSETEWFPEGDDQRYNGSTDIYERADELEVPLASTNMGLIYVDPVGPHGVPDPKASALDIRTTFSRMGMDDYETVALIAGGHAFGKTHGAASSDYVGNVPATAGIEEQQLGWENSYGTGVGPDTITSGLEVIWTKTPTKWSNGYLHSLLDNTWVLEEGPGGNWQWIAPNATRDYPSAFSNTTFNLPRMMTSDIALRDDPIYYNISMMYLNNFTQLTTDFSKAWFKLTHRDMGPRSRYLGPEVPAEKLIWQDPLPESNATTISDTDLASLKQQILASGLSQSELISTAWASASTFRTTDKRGGANGARIRLEPQVSWAVNNGAGTNLSKVLSTLESIQTSYSTDSKQVSLADLIVLGGSAAVEQAAQAAGYSNITVPFIQGRVDATQDQTDVSTFAYLEPRVDGFRNYGHGNSRGRTEAYLVDRANLMGLTPPELTVLIGGLRVLGTNYDGSSNGVLTDKSGQLTNDFFVNLLDIGTVWSGIDGEEVFQGKSRATGADKWTATRNDLIFGSQAELRAVAEVYAMADGEEKFVQDFVTAWNKIMNADRFDVTQ</sequence>
<evidence type="ECO:0000256" key="10">
    <source>
        <dbReference type="RuleBase" id="RU003451"/>
    </source>
</evidence>
<dbReference type="PANTHER" id="PTHR30555">
    <property type="entry name" value="HYDROPEROXIDASE I, BIFUNCTIONAL CATALASE-PEROXIDASE"/>
    <property type="match status" value="1"/>
</dbReference>
<evidence type="ECO:0000256" key="2">
    <source>
        <dbReference type="ARBA" id="ARBA00022617"/>
    </source>
</evidence>
<evidence type="ECO:0000313" key="14">
    <source>
        <dbReference type="Proteomes" id="UP000241462"/>
    </source>
</evidence>
<evidence type="ECO:0000256" key="11">
    <source>
        <dbReference type="SAM" id="MobiDB-lite"/>
    </source>
</evidence>
<dbReference type="GO" id="GO:0046872">
    <property type="term" value="F:metal ion binding"/>
    <property type="evidence" value="ECO:0007669"/>
    <property type="project" value="UniProtKB-KW"/>
</dbReference>
<reference evidence="13 14" key="1">
    <citation type="journal article" date="2018" name="Mycol. Prog.">
        <title>Coniella lustricola, a new species from submerged detritus.</title>
        <authorList>
            <person name="Raudabaugh D.B."/>
            <person name="Iturriaga T."/>
            <person name="Carver A."/>
            <person name="Mondo S."/>
            <person name="Pangilinan J."/>
            <person name="Lipzen A."/>
            <person name="He G."/>
            <person name="Amirebrahimi M."/>
            <person name="Grigoriev I.V."/>
            <person name="Miller A.N."/>
        </authorList>
    </citation>
    <scope>NUCLEOTIDE SEQUENCE [LARGE SCALE GENOMIC DNA]</scope>
    <source>
        <strain evidence="13 14">B22-T-1</strain>
    </source>
</reference>
<keyword evidence="6 9" id="KW-0376">Hydrogen peroxide</keyword>
<evidence type="ECO:0000256" key="4">
    <source>
        <dbReference type="ARBA" id="ARBA00023002"/>
    </source>
</evidence>
<dbReference type="OrthoDB" id="407695at2759"/>
<comment type="PTM">
    <text evidence="9">Formation of the three residue Trp-Tyr-Met cross-link is important for the catalase, but not the peroxidase activity of the enzyme.</text>
</comment>
<evidence type="ECO:0000256" key="7">
    <source>
        <dbReference type="ARBA" id="ARBA00049145"/>
    </source>
</evidence>
<feature type="cross-link" description="Tryptophyl-tyrosyl-methioninium (Trp-Tyr) (with Met-303)" evidence="9">
    <location>
        <begin position="144"/>
        <end position="277"/>
    </location>
</feature>
<dbReference type="GO" id="GO:0005576">
    <property type="term" value="C:extracellular region"/>
    <property type="evidence" value="ECO:0007669"/>
    <property type="project" value="UniProtKB-SubCell"/>
</dbReference>
<dbReference type="EC" id="1.11.1.21" evidence="9 10"/>
<feature type="cross-link" description="Tryptophyl-tyrosyl-methioninium (Tyr-Met) (with Trp-144)" evidence="9">
    <location>
        <begin position="277"/>
        <end position="303"/>
    </location>
</feature>
<evidence type="ECO:0000256" key="3">
    <source>
        <dbReference type="ARBA" id="ARBA00022723"/>
    </source>
</evidence>
<comment type="cofactor">
    <cofactor evidence="9">
        <name>heme b</name>
        <dbReference type="ChEBI" id="CHEBI:60344"/>
    </cofactor>
    <text evidence="9">Binds 1 heme b (iron(II)-protoporphyrin IX) group per monomer.</text>
</comment>
<evidence type="ECO:0000256" key="6">
    <source>
        <dbReference type="ARBA" id="ARBA00023324"/>
    </source>
</evidence>
<proteinExistence type="inferred from homology"/>
<dbReference type="InterPro" id="IPR000763">
    <property type="entry name" value="Catalase_peroxidase"/>
</dbReference>
<dbReference type="NCBIfam" id="TIGR00198">
    <property type="entry name" value="cat_per_HPI"/>
    <property type="match status" value="1"/>
</dbReference>
<keyword evidence="5 9" id="KW-0408">Iron</keyword>
<dbReference type="Proteomes" id="UP000241462">
    <property type="component" value="Unassembled WGS sequence"/>
</dbReference>
<dbReference type="InterPro" id="IPR010255">
    <property type="entry name" value="Haem_peroxidase_sf"/>
</dbReference>
<dbReference type="HAMAP" id="MF_01961">
    <property type="entry name" value="Catal_peroxid"/>
    <property type="match status" value="1"/>
</dbReference>
<dbReference type="Pfam" id="PF00141">
    <property type="entry name" value="peroxidase"/>
    <property type="match status" value="2"/>
</dbReference>
<name>A0A2T3A042_9PEZI</name>
<dbReference type="Gene3D" id="1.10.520.10">
    <property type="match status" value="2"/>
</dbReference>
<keyword evidence="3 9" id="KW-0479">Metal-binding</keyword>
<accession>A0A2T3A042</accession>
<comment type="catalytic activity">
    <reaction evidence="8 9 10">
        <text>H2O2 + AH2 = A + 2 H2O</text>
        <dbReference type="Rhea" id="RHEA:30275"/>
        <dbReference type="ChEBI" id="CHEBI:13193"/>
        <dbReference type="ChEBI" id="CHEBI:15377"/>
        <dbReference type="ChEBI" id="CHEBI:16240"/>
        <dbReference type="ChEBI" id="CHEBI:17499"/>
        <dbReference type="EC" id="1.11.1.21"/>
    </reaction>
</comment>
<dbReference type="InParanoid" id="A0A2T3A042"/>
<evidence type="ECO:0000256" key="8">
    <source>
        <dbReference type="ARBA" id="ARBA00051651"/>
    </source>
</evidence>
<dbReference type="NCBIfam" id="NF011635">
    <property type="entry name" value="PRK15061.1"/>
    <property type="match status" value="1"/>
</dbReference>
<keyword evidence="1 9" id="KW-0575">Peroxidase</keyword>
<feature type="signal peptide" evidence="9 10">
    <location>
        <begin position="1"/>
        <end position="22"/>
    </location>
</feature>
<dbReference type="PROSITE" id="PS00435">
    <property type="entry name" value="PEROXIDASE_1"/>
    <property type="match status" value="1"/>
</dbReference>
<dbReference type="InterPro" id="IPR019793">
    <property type="entry name" value="Peroxidases_heam-ligand_BS"/>
</dbReference>
<feature type="binding site" description="axial binding residue" evidence="9">
    <location>
        <position position="318"/>
    </location>
    <ligand>
        <name>heme</name>
        <dbReference type="ChEBI" id="CHEBI:30413"/>
    </ligand>
    <ligandPart>
        <name>Fe</name>
        <dbReference type="ChEBI" id="CHEBI:18248"/>
    </ligandPart>
</feature>
<dbReference type="GO" id="GO:0070301">
    <property type="term" value="P:cellular response to hydrogen peroxide"/>
    <property type="evidence" value="ECO:0007669"/>
    <property type="project" value="TreeGrafter"/>
</dbReference>